<reference evidence="11" key="1">
    <citation type="submission" date="2020-06" db="EMBL/GenBank/DDBJ databases">
        <authorList>
            <consortium name="Plant Systems Biology data submission"/>
        </authorList>
    </citation>
    <scope>NUCLEOTIDE SEQUENCE</scope>
    <source>
        <strain evidence="11">D6</strain>
    </source>
</reference>
<keyword evidence="9 10" id="KW-0472">Membrane</keyword>
<keyword evidence="12" id="KW-1185">Reference proteome</keyword>
<evidence type="ECO:0000256" key="10">
    <source>
        <dbReference type="SAM" id="Phobius"/>
    </source>
</evidence>
<dbReference type="EC" id="7.1.3.1" evidence="2"/>
<feature type="transmembrane region" description="Helical" evidence="10">
    <location>
        <begin position="627"/>
        <end position="649"/>
    </location>
</feature>
<evidence type="ECO:0000256" key="3">
    <source>
        <dbReference type="ARBA" id="ARBA00022448"/>
    </source>
</evidence>
<comment type="caution">
    <text evidence="11">The sequence shown here is derived from an EMBL/GenBank/DDBJ whole genome shotgun (WGS) entry which is preliminary data.</text>
</comment>
<dbReference type="Pfam" id="PF03030">
    <property type="entry name" value="H_PPase"/>
    <property type="match status" value="1"/>
</dbReference>
<dbReference type="EMBL" id="CAICTM010000195">
    <property type="protein sequence ID" value="CAB9504414.1"/>
    <property type="molecule type" value="Genomic_DNA"/>
</dbReference>
<evidence type="ECO:0000313" key="12">
    <source>
        <dbReference type="Proteomes" id="UP001153069"/>
    </source>
</evidence>
<feature type="transmembrane region" description="Helical" evidence="10">
    <location>
        <begin position="335"/>
        <end position="353"/>
    </location>
</feature>
<protein>
    <recommendedName>
        <fullName evidence="2">H(+)-exporting diphosphatase</fullName>
        <ecNumber evidence="2">7.1.3.1</ecNumber>
    </recommendedName>
</protein>
<feature type="transmembrane region" description="Helical" evidence="10">
    <location>
        <begin position="148"/>
        <end position="177"/>
    </location>
</feature>
<organism evidence="11 12">
    <name type="scientific">Seminavis robusta</name>
    <dbReference type="NCBI Taxonomy" id="568900"/>
    <lineage>
        <taxon>Eukaryota</taxon>
        <taxon>Sar</taxon>
        <taxon>Stramenopiles</taxon>
        <taxon>Ochrophyta</taxon>
        <taxon>Bacillariophyta</taxon>
        <taxon>Bacillariophyceae</taxon>
        <taxon>Bacillariophycidae</taxon>
        <taxon>Naviculales</taxon>
        <taxon>Naviculaceae</taxon>
        <taxon>Seminavis</taxon>
    </lineage>
</organism>
<evidence type="ECO:0000256" key="6">
    <source>
        <dbReference type="ARBA" id="ARBA00022967"/>
    </source>
</evidence>
<dbReference type="GO" id="GO:0016020">
    <property type="term" value="C:membrane"/>
    <property type="evidence" value="ECO:0007669"/>
    <property type="project" value="InterPro"/>
</dbReference>
<feature type="transmembrane region" description="Helical" evidence="10">
    <location>
        <begin position="718"/>
        <end position="739"/>
    </location>
</feature>
<proteinExistence type="inferred from homology"/>
<sequence>MAEELVAGGYCASNPATFPCNLTAFNAAFIGAIASLAGGIMVVCLNMRIKKSPRGNDLMNKISDQISVGAKAFLTTEYKYLTVYMLIVATILFLLYFLDPPSGHWADGLRYSLCFLAGGFLSASAGWRGMATATDANVRTTEAADKQGLAMALFVAVTGGSVMGFTVVVFGLLGISLSYYLSSLGYDDATVSEIDKLIYAADAVAAFGFGASSIALFARVAGGIYTKAADIGADLVGKVEMDIPEDDPRNPAVIADNVGDNVGDVAGMGADLFESYVGGIIAAVTLANGDIALIMLPFYVAGAGIISAVVGYFAMGVNDDANQKDLLWALTKGNLVSSVLVIGITAAVVAQLFEGREEDGWKILGCIILGLVSGASIGKVTEYFTSYEYAPTQSITNAAATGPASVIIQGLGIGMISCVFPVLILVTTTLICNALSGGYGVAISGVGMLSTLGVTLAADAFGPIADNAGGIAEMAGMEERVRATTDAIDALGNTTAATGKGFAIGSAVLTALSLLTAFTTKADIGDVHIGEPVVLSGVIIGAMLPFLFAALTMLSVQKAAAAIIIEVRRQFKEIPGLREGTAEADFQKVIEISTKSSVEEMFLPGVYAIFSPLTIGFLIGPRCLTGLLGGSIATGCMMALMMANAGGAWDNAKKYIEIEGAHGGKGTEIHRATVVGDTVGDPFKDTSGPSLNILIKLMSIISLTMAPMVKGQEDWHEWWWGMIPLSIMLLSTAVAYHFLWKKAPSYANDLELTTEKLDEADAAIA</sequence>
<evidence type="ECO:0000256" key="1">
    <source>
        <dbReference type="ARBA" id="ARBA00004127"/>
    </source>
</evidence>
<feature type="transmembrane region" description="Helical" evidence="10">
    <location>
        <begin position="360"/>
        <end position="378"/>
    </location>
</feature>
<keyword evidence="7 10" id="KW-1133">Transmembrane helix</keyword>
<evidence type="ECO:0000256" key="8">
    <source>
        <dbReference type="ARBA" id="ARBA00023065"/>
    </source>
</evidence>
<keyword evidence="4 10" id="KW-0812">Transmembrane</keyword>
<dbReference type="NCBIfam" id="TIGR01104">
    <property type="entry name" value="V_PPase"/>
    <property type="match status" value="1"/>
</dbReference>
<feature type="transmembrane region" description="Helical" evidence="10">
    <location>
        <begin position="291"/>
        <end position="315"/>
    </location>
</feature>
<feature type="transmembrane region" description="Helical" evidence="10">
    <location>
        <begin position="532"/>
        <end position="551"/>
    </location>
</feature>
<feature type="transmembrane region" description="Helical" evidence="10">
    <location>
        <begin position="438"/>
        <end position="458"/>
    </location>
</feature>
<keyword evidence="5" id="KW-0460">Magnesium</keyword>
<comment type="subcellular location">
    <subcellularLocation>
        <location evidence="1">Endomembrane system</location>
        <topology evidence="1">Multi-pass membrane protein</topology>
    </subcellularLocation>
</comment>
<dbReference type="PIRSF" id="PIRSF001265">
    <property type="entry name" value="H+-PPase"/>
    <property type="match status" value="1"/>
</dbReference>
<dbReference type="PANTHER" id="PTHR31998">
    <property type="entry name" value="K(+)-INSENSITIVE PYROPHOSPHATE-ENERGIZED PROTON PUMP"/>
    <property type="match status" value="1"/>
</dbReference>
<evidence type="ECO:0000256" key="7">
    <source>
        <dbReference type="ARBA" id="ARBA00022989"/>
    </source>
</evidence>
<gene>
    <name evidence="11" type="ORF">SEMRO_196_G083540.1</name>
</gene>
<accession>A0A9N8DKR6</accession>
<dbReference type="GO" id="GO:0012505">
    <property type="term" value="C:endomembrane system"/>
    <property type="evidence" value="ECO:0007669"/>
    <property type="project" value="UniProtKB-SubCell"/>
</dbReference>
<feature type="transmembrane region" description="Helical" evidence="10">
    <location>
        <begin position="501"/>
        <end position="520"/>
    </location>
</feature>
<feature type="transmembrane region" description="Helical" evidence="10">
    <location>
        <begin position="80"/>
        <end position="98"/>
    </location>
</feature>
<dbReference type="GO" id="GO:0004427">
    <property type="term" value="F:inorganic diphosphate phosphatase activity"/>
    <property type="evidence" value="ECO:0007669"/>
    <property type="project" value="InterPro"/>
</dbReference>
<feature type="transmembrane region" description="Helical" evidence="10">
    <location>
        <begin position="601"/>
        <end position="620"/>
    </location>
</feature>
<dbReference type="HAMAP" id="MF_01129">
    <property type="entry name" value="PPase_energized_pump"/>
    <property type="match status" value="1"/>
</dbReference>
<dbReference type="AlphaFoldDB" id="A0A9N8DKR6"/>
<evidence type="ECO:0000256" key="5">
    <source>
        <dbReference type="ARBA" id="ARBA00022842"/>
    </source>
</evidence>
<feature type="transmembrane region" description="Helical" evidence="10">
    <location>
        <begin position="24"/>
        <end position="45"/>
    </location>
</feature>
<dbReference type="OrthoDB" id="5210at2759"/>
<dbReference type="NCBIfam" id="NF001960">
    <property type="entry name" value="PRK00733.3-5"/>
    <property type="match status" value="1"/>
</dbReference>
<dbReference type="PRINTS" id="PR00173">
    <property type="entry name" value="EDTRNSPORT"/>
</dbReference>
<dbReference type="GO" id="GO:0009678">
    <property type="term" value="F:diphosphate hydrolysis-driven proton transmembrane transporter activity"/>
    <property type="evidence" value="ECO:0007669"/>
    <property type="project" value="UniProtKB-EC"/>
</dbReference>
<dbReference type="Proteomes" id="UP001153069">
    <property type="component" value="Unassembled WGS sequence"/>
</dbReference>
<feature type="transmembrane region" description="Helical" evidence="10">
    <location>
        <begin position="406"/>
        <end position="426"/>
    </location>
</feature>
<evidence type="ECO:0000256" key="4">
    <source>
        <dbReference type="ARBA" id="ARBA00022692"/>
    </source>
</evidence>
<evidence type="ECO:0000256" key="9">
    <source>
        <dbReference type="ARBA" id="ARBA00023136"/>
    </source>
</evidence>
<keyword evidence="3" id="KW-0813">Transport</keyword>
<evidence type="ECO:0000313" key="11">
    <source>
        <dbReference type="EMBL" id="CAB9504414.1"/>
    </source>
</evidence>
<name>A0A9N8DKR6_9STRA</name>
<evidence type="ECO:0000256" key="2">
    <source>
        <dbReference type="ARBA" id="ARBA00013242"/>
    </source>
</evidence>
<keyword evidence="6" id="KW-1278">Translocase</keyword>
<dbReference type="InterPro" id="IPR004131">
    <property type="entry name" value="PPase-energised_H-pump"/>
</dbReference>
<feature type="transmembrane region" description="Helical" evidence="10">
    <location>
        <begin position="197"/>
        <end position="218"/>
    </location>
</feature>
<keyword evidence="8" id="KW-0406">Ion transport</keyword>
<feature type="transmembrane region" description="Helical" evidence="10">
    <location>
        <begin position="110"/>
        <end position="127"/>
    </location>
</feature>